<sequence>MGPSLGMLLALAIVVLGGLLMAGIVVLLRNRDSVKTAKTESSAYKSVEPKK</sequence>
<protein>
    <submittedName>
        <fullName evidence="2">Uncharacterized protein</fullName>
    </submittedName>
</protein>
<gene>
    <name evidence="2" type="ORF">GALL_78230</name>
</gene>
<dbReference type="EMBL" id="MLJW01000023">
    <property type="protein sequence ID" value="OIR10510.1"/>
    <property type="molecule type" value="Genomic_DNA"/>
</dbReference>
<organism evidence="2">
    <name type="scientific">mine drainage metagenome</name>
    <dbReference type="NCBI Taxonomy" id="410659"/>
    <lineage>
        <taxon>unclassified sequences</taxon>
        <taxon>metagenomes</taxon>
        <taxon>ecological metagenomes</taxon>
    </lineage>
</organism>
<name>A0A1J5TEM4_9ZZZZ</name>
<accession>A0A1J5TEM4</accession>
<reference evidence="2" key="1">
    <citation type="submission" date="2016-10" db="EMBL/GenBank/DDBJ databases">
        <title>Sequence of Gallionella enrichment culture.</title>
        <authorList>
            <person name="Poehlein A."/>
            <person name="Muehling M."/>
            <person name="Daniel R."/>
        </authorList>
    </citation>
    <scope>NUCLEOTIDE SEQUENCE</scope>
</reference>
<evidence type="ECO:0000313" key="2">
    <source>
        <dbReference type="EMBL" id="OIR10510.1"/>
    </source>
</evidence>
<comment type="caution">
    <text evidence="2">The sequence shown here is derived from an EMBL/GenBank/DDBJ whole genome shotgun (WGS) entry which is preliminary data.</text>
</comment>
<evidence type="ECO:0000256" key="1">
    <source>
        <dbReference type="SAM" id="Phobius"/>
    </source>
</evidence>
<keyword evidence="1" id="KW-0812">Transmembrane</keyword>
<feature type="transmembrane region" description="Helical" evidence="1">
    <location>
        <begin position="6"/>
        <end position="28"/>
    </location>
</feature>
<proteinExistence type="predicted"/>
<keyword evidence="1" id="KW-1133">Transmembrane helix</keyword>
<dbReference type="AlphaFoldDB" id="A0A1J5TEM4"/>
<keyword evidence="1" id="KW-0472">Membrane</keyword>